<organism evidence="2 3">
    <name type="scientific">Dictyocaulus viviparus</name>
    <name type="common">Bovine lungworm</name>
    <dbReference type="NCBI Taxonomy" id="29172"/>
    <lineage>
        <taxon>Eukaryota</taxon>
        <taxon>Metazoa</taxon>
        <taxon>Ecdysozoa</taxon>
        <taxon>Nematoda</taxon>
        <taxon>Chromadorea</taxon>
        <taxon>Rhabditida</taxon>
        <taxon>Rhabditina</taxon>
        <taxon>Rhabditomorpha</taxon>
        <taxon>Strongyloidea</taxon>
        <taxon>Metastrongylidae</taxon>
        <taxon>Dictyocaulus</taxon>
    </lineage>
</organism>
<name>A0A0D8XYP1_DICVI</name>
<sequence length="70" mass="7843">MILTLPFLSSKAMARMQTSLTKKHKKENCILVAIFISVFVLIFSVTATFVSALHVFEVMEVITDLIPPKC</sequence>
<protein>
    <submittedName>
        <fullName evidence="2">Uncharacterized protein</fullName>
    </submittedName>
</protein>
<keyword evidence="1" id="KW-0472">Membrane</keyword>
<dbReference type="AlphaFoldDB" id="A0A0D8XYP1"/>
<evidence type="ECO:0000256" key="1">
    <source>
        <dbReference type="SAM" id="Phobius"/>
    </source>
</evidence>
<evidence type="ECO:0000313" key="3">
    <source>
        <dbReference type="Proteomes" id="UP000053766"/>
    </source>
</evidence>
<keyword evidence="3" id="KW-1185">Reference proteome</keyword>
<gene>
    <name evidence="2" type="ORF">DICVIV_06414</name>
</gene>
<reference evidence="3" key="2">
    <citation type="journal article" date="2016" name="Sci. Rep.">
        <title>Dictyocaulus viviparus genome, variome and transcriptome elucidate lungworm biology and support future intervention.</title>
        <authorList>
            <person name="McNulty S.N."/>
            <person name="Strube C."/>
            <person name="Rosa B.A."/>
            <person name="Martin J.C."/>
            <person name="Tyagi R."/>
            <person name="Choi Y.J."/>
            <person name="Wang Q."/>
            <person name="Hallsworth Pepin K."/>
            <person name="Zhang X."/>
            <person name="Ozersky P."/>
            <person name="Wilson R.K."/>
            <person name="Sternberg P.W."/>
            <person name="Gasser R.B."/>
            <person name="Mitreva M."/>
        </authorList>
    </citation>
    <scope>NUCLEOTIDE SEQUENCE [LARGE SCALE GENOMIC DNA]</scope>
    <source>
        <strain evidence="3">HannoverDv2000</strain>
    </source>
</reference>
<dbReference type="Proteomes" id="UP000053766">
    <property type="component" value="Unassembled WGS sequence"/>
</dbReference>
<accession>A0A0D8XYP1</accession>
<proteinExistence type="predicted"/>
<dbReference type="EMBL" id="KN716305">
    <property type="protein sequence ID" value="KJH47476.1"/>
    <property type="molecule type" value="Genomic_DNA"/>
</dbReference>
<evidence type="ECO:0000313" key="2">
    <source>
        <dbReference type="EMBL" id="KJH47476.1"/>
    </source>
</evidence>
<keyword evidence="1" id="KW-1133">Transmembrane helix</keyword>
<feature type="transmembrane region" description="Helical" evidence="1">
    <location>
        <begin position="30"/>
        <end position="56"/>
    </location>
</feature>
<reference evidence="2 3" key="1">
    <citation type="submission" date="2013-11" db="EMBL/GenBank/DDBJ databases">
        <title>Draft genome of the bovine lungworm Dictyocaulus viviparus.</title>
        <authorList>
            <person name="Mitreva M."/>
        </authorList>
    </citation>
    <scope>NUCLEOTIDE SEQUENCE [LARGE SCALE GENOMIC DNA]</scope>
    <source>
        <strain evidence="2 3">HannoverDv2000</strain>
    </source>
</reference>
<keyword evidence="1" id="KW-0812">Transmembrane</keyword>